<gene>
    <name evidence="3" type="ORF">MNBD_GAMMA12-2727</name>
</gene>
<dbReference type="Pfam" id="PF00023">
    <property type="entry name" value="Ank"/>
    <property type="match status" value="1"/>
</dbReference>
<dbReference type="PROSITE" id="PS50297">
    <property type="entry name" value="ANK_REP_REGION"/>
    <property type="match status" value="6"/>
</dbReference>
<dbReference type="InterPro" id="IPR036770">
    <property type="entry name" value="Ankyrin_rpt-contain_sf"/>
</dbReference>
<dbReference type="PANTHER" id="PTHR23206:SF8">
    <property type="entry name" value="ANKYRIN REPEAT AND KH DOMAIN-CONTAINING 1"/>
    <property type="match status" value="1"/>
</dbReference>
<keyword evidence="1" id="KW-0677">Repeat</keyword>
<dbReference type="Pfam" id="PF12796">
    <property type="entry name" value="Ank_2"/>
    <property type="match status" value="3"/>
</dbReference>
<dbReference type="InterPro" id="IPR051631">
    <property type="entry name" value="Ankyrin-KH/SAM_domain"/>
</dbReference>
<proteinExistence type="predicted"/>
<evidence type="ECO:0000256" key="1">
    <source>
        <dbReference type="ARBA" id="ARBA00022737"/>
    </source>
</evidence>
<sequence>MQFRSYIFIFIFVLLLSEAALAGPLQHAASQGDLVAVKLQLKKSPDLNGRDRLGMTALDWSSRLGHIQMATLLLKQGADVDAISGGGTALVHAASRGHIAMVKLLLKHGAKVNVNPSRKGSSAALIVAVRSNKMEVVNLLLSHKANVNTKGHKGVTALILASAKGYLAIVKNLLRAGANLESMSRGRTALMVASSLGHVAIVAELLRHGANVNVRTPMIESALMIAATKGHVLIVNLLLNKGAKVNVIDKFGDTSLMLSSYNGHVAVVDALLRHGAKLELKNREGKTALIRASRRGHSTIVALLRLAQSGRILLGKIIAIGPKRFTNNYPAVWFCPNKGKVISIKEKKLLQNDQQCRVLIEPGDPEFLVRTKVLNKKKHFLQVGVGFDLYINAKKGIAGTSLLRLGKSELQVPNPVFVYKDNGREWVFVVITSKQKERTISFYWRPLTK</sequence>
<protein>
    <submittedName>
        <fullName evidence="3">Uncharacterized protein</fullName>
    </submittedName>
</protein>
<dbReference type="PRINTS" id="PR01415">
    <property type="entry name" value="ANKYRIN"/>
</dbReference>
<dbReference type="SMART" id="SM00248">
    <property type="entry name" value="ANK"/>
    <property type="match status" value="9"/>
</dbReference>
<dbReference type="EMBL" id="UOFL01000050">
    <property type="protein sequence ID" value="VAW74041.1"/>
    <property type="molecule type" value="Genomic_DNA"/>
</dbReference>
<dbReference type="PROSITE" id="PS50088">
    <property type="entry name" value="ANK_REPEAT"/>
    <property type="match status" value="7"/>
</dbReference>
<dbReference type="Gene3D" id="1.25.40.20">
    <property type="entry name" value="Ankyrin repeat-containing domain"/>
    <property type="match status" value="4"/>
</dbReference>
<evidence type="ECO:0000256" key="2">
    <source>
        <dbReference type="ARBA" id="ARBA00023043"/>
    </source>
</evidence>
<name>A0A3B0Y2U7_9ZZZZ</name>
<dbReference type="InterPro" id="IPR002110">
    <property type="entry name" value="Ankyrin_rpt"/>
</dbReference>
<dbReference type="PANTHER" id="PTHR23206">
    <property type="entry name" value="MASK PROTEIN"/>
    <property type="match status" value="1"/>
</dbReference>
<accession>A0A3B0Y2U7</accession>
<keyword evidence="2" id="KW-0040">ANK repeat</keyword>
<evidence type="ECO:0000313" key="3">
    <source>
        <dbReference type="EMBL" id="VAW74041.1"/>
    </source>
</evidence>
<dbReference type="SUPFAM" id="SSF48403">
    <property type="entry name" value="Ankyrin repeat"/>
    <property type="match status" value="1"/>
</dbReference>
<dbReference type="AlphaFoldDB" id="A0A3B0Y2U7"/>
<reference evidence="3" key="1">
    <citation type="submission" date="2018-06" db="EMBL/GenBank/DDBJ databases">
        <authorList>
            <person name="Zhirakovskaya E."/>
        </authorList>
    </citation>
    <scope>NUCLEOTIDE SEQUENCE</scope>
</reference>
<organism evidence="3">
    <name type="scientific">hydrothermal vent metagenome</name>
    <dbReference type="NCBI Taxonomy" id="652676"/>
    <lineage>
        <taxon>unclassified sequences</taxon>
        <taxon>metagenomes</taxon>
        <taxon>ecological metagenomes</taxon>
    </lineage>
</organism>